<dbReference type="EMBL" id="BARU01041636">
    <property type="protein sequence ID" value="GAH77020.1"/>
    <property type="molecule type" value="Genomic_DNA"/>
</dbReference>
<feature type="non-terminal residue" evidence="1">
    <location>
        <position position="124"/>
    </location>
</feature>
<dbReference type="AlphaFoldDB" id="X1J680"/>
<accession>X1J680</accession>
<proteinExistence type="predicted"/>
<protein>
    <recommendedName>
        <fullName evidence="2">Zona occludens toxin N-terminal domain-containing protein</fullName>
    </recommendedName>
</protein>
<evidence type="ECO:0008006" key="2">
    <source>
        <dbReference type="Google" id="ProtNLM"/>
    </source>
</evidence>
<name>X1J680_9ZZZZ</name>
<comment type="caution">
    <text evidence="1">The sequence shown here is derived from an EMBL/GenBank/DDBJ whole genome shotgun (WGS) entry which is preliminary data.</text>
</comment>
<reference evidence="1" key="1">
    <citation type="journal article" date="2014" name="Front. Microbiol.">
        <title>High frequency of phylogenetically diverse reductive dehalogenase-homologous genes in deep subseafloor sedimentary metagenomes.</title>
        <authorList>
            <person name="Kawai M."/>
            <person name="Futagami T."/>
            <person name="Toyoda A."/>
            <person name="Takaki Y."/>
            <person name="Nishi S."/>
            <person name="Hori S."/>
            <person name="Arai W."/>
            <person name="Tsubouchi T."/>
            <person name="Morono Y."/>
            <person name="Uchiyama I."/>
            <person name="Ito T."/>
            <person name="Fujiyama A."/>
            <person name="Inagaki F."/>
            <person name="Takami H."/>
        </authorList>
    </citation>
    <scope>NUCLEOTIDE SEQUENCE</scope>
    <source>
        <strain evidence="1">Expedition CK06-06</strain>
    </source>
</reference>
<evidence type="ECO:0000313" key="1">
    <source>
        <dbReference type="EMBL" id="GAH77020.1"/>
    </source>
</evidence>
<gene>
    <name evidence="1" type="ORF">S03H2_64146</name>
</gene>
<sequence length="124" mass="14280">MALVASDRKGKGYFNNYILRRIERNQNFLCCVTGGTGSGKSYSTLREGEVLDPDFDVDNVCFEPKQLMDLINGITKKLKRGSFILYDEVQVSHGHLDYRSMQSKMINSLLQTFRHRNFILFMTS</sequence>
<organism evidence="1">
    <name type="scientific">marine sediment metagenome</name>
    <dbReference type="NCBI Taxonomy" id="412755"/>
    <lineage>
        <taxon>unclassified sequences</taxon>
        <taxon>metagenomes</taxon>
        <taxon>ecological metagenomes</taxon>
    </lineage>
</organism>